<organism evidence="1 2">
    <name type="scientific">Mycolicibacterium grossiae</name>
    <dbReference type="NCBI Taxonomy" id="1552759"/>
    <lineage>
        <taxon>Bacteria</taxon>
        <taxon>Bacillati</taxon>
        <taxon>Actinomycetota</taxon>
        <taxon>Actinomycetes</taxon>
        <taxon>Mycobacteriales</taxon>
        <taxon>Mycobacteriaceae</taxon>
        <taxon>Mycolicibacterium</taxon>
    </lineage>
</organism>
<dbReference type="EMBL" id="MCHX01000076">
    <property type="protein sequence ID" value="OFJ51169.1"/>
    <property type="molecule type" value="Genomic_DNA"/>
</dbReference>
<comment type="caution">
    <text evidence="1">The sequence shown here is derived from an EMBL/GenBank/DDBJ whole genome shotgun (WGS) entry which is preliminary data.</text>
</comment>
<accession>A0A1E8PZG2</accession>
<evidence type="ECO:0000313" key="2">
    <source>
        <dbReference type="Proteomes" id="UP000178953"/>
    </source>
</evidence>
<keyword evidence="2" id="KW-1185">Reference proteome</keyword>
<protein>
    <submittedName>
        <fullName evidence="1">Uncharacterized protein</fullName>
    </submittedName>
</protein>
<evidence type="ECO:0000313" key="1">
    <source>
        <dbReference type="EMBL" id="OFJ51169.1"/>
    </source>
</evidence>
<dbReference type="Proteomes" id="UP000178953">
    <property type="component" value="Unassembled WGS sequence"/>
</dbReference>
<proteinExistence type="predicted"/>
<sequence length="84" mass="9105">MGEEELHALAPMSTVLRVLVDVDNDKSCDGKFGDDLHELSASFCAAAMPMKLGFTDAQTVHGLAHLIDVVFFAQNGREQVCARI</sequence>
<reference evidence="1 2" key="1">
    <citation type="submission" date="2016-09" db="EMBL/GenBank/DDBJ databases">
        <title>genome sequence of Mycobacterium sp. 739 SCH.</title>
        <authorList>
            <person name="Greninger A.L."/>
            <person name="Qin X."/>
            <person name="Jerome K."/>
            <person name="Vora S."/>
            <person name="Quinn K."/>
        </authorList>
    </citation>
    <scope>NUCLEOTIDE SEQUENCE [LARGE SCALE GENOMIC DNA]</scope>
    <source>
        <strain evidence="1 2">SCH</strain>
    </source>
</reference>
<dbReference type="AlphaFoldDB" id="A0A1E8PZG2"/>
<name>A0A1E8PZG2_9MYCO</name>
<gene>
    <name evidence="1" type="ORF">BEL07_24190</name>
</gene>